<dbReference type="Proteomes" id="UP000000365">
    <property type="component" value="Chromosome"/>
</dbReference>
<dbReference type="HOGENOM" id="CLU_105899_1_1_2"/>
<dbReference type="GO" id="GO:0016740">
    <property type="term" value="F:transferase activity"/>
    <property type="evidence" value="ECO:0007669"/>
    <property type="project" value="UniProtKB-KW"/>
</dbReference>
<proteinExistence type="inferred from homology"/>
<dbReference type="InterPro" id="IPR003837">
    <property type="entry name" value="GatC"/>
</dbReference>
<name>A2SSK5_METLZ</name>
<sequence>MYQFEKGHFIMVKENEVLHIAELADIGISSAELGKFTEQFNAILEYFDILDTLEASEPLMRSLVNVFREDEVKPSISQEDALRNSHNPEDGYVRAPKVI</sequence>
<dbReference type="HAMAP" id="MF_00122">
    <property type="entry name" value="GatC"/>
    <property type="match status" value="1"/>
</dbReference>
<accession>A2SSK5</accession>
<comment type="catalytic activity">
    <reaction evidence="1">
        <text>L-glutamyl-tRNA(Gln) + L-glutamine + ATP + H2O = L-glutaminyl-tRNA(Gln) + L-glutamate + ADP + phosphate + H(+)</text>
        <dbReference type="Rhea" id="RHEA:17521"/>
        <dbReference type="Rhea" id="RHEA-COMP:9681"/>
        <dbReference type="Rhea" id="RHEA-COMP:9684"/>
        <dbReference type="ChEBI" id="CHEBI:15377"/>
        <dbReference type="ChEBI" id="CHEBI:15378"/>
        <dbReference type="ChEBI" id="CHEBI:29985"/>
        <dbReference type="ChEBI" id="CHEBI:30616"/>
        <dbReference type="ChEBI" id="CHEBI:43474"/>
        <dbReference type="ChEBI" id="CHEBI:58359"/>
        <dbReference type="ChEBI" id="CHEBI:78520"/>
        <dbReference type="ChEBI" id="CHEBI:78521"/>
        <dbReference type="ChEBI" id="CHEBI:456216"/>
    </reaction>
</comment>
<keyword evidence="1 3" id="KW-0436">Ligase</keyword>
<dbReference type="GO" id="GO:0005524">
    <property type="term" value="F:ATP binding"/>
    <property type="evidence" value="ECO:0007669"/>
    <property type="project" value="UniProtKB-KW"/>
</dbReference>
<organism evidence="3 4">
    <name type="scientific">Methanocorpusculum labreanum (strain ATCC 43576 / DSM 4855 / Z)</name>
    <dbReference type="NCBI Taxonomy" id="410358"/>
    <lineage>
        <taxon>Archaea</taxon>
        <taxon>Methanobacteriati</taxon>
        <taxon>Methanobacteriota</taxon>
        <taxon>Stenosarchaea group</taxon>
        <taxon>Methanomicrobia</taxon>
        <taxon>Methanomicrobiales</taxon>
        <taxon>Methanocorpusculaceae</taxon>
        <taxon>Methanocorpusculum</taxon>
    </lineage>
</organism>
<dbReference type="EMBL" id="CP000559">
    <property type="protein sequence ID" value="ABN07311.1"/>
    <property type="molecule type" value="Genomic_DNA"/>
</dbReference>
<keyword evidence="3" id="KW-0808">Transferase</keyword>
<comment type="catalytic activity">
    <reaction evidence="1">
        <text>L-aspartyl-tRNA(Asn) + L-glutamine + ATP + H2O = L-asparaginyl-tRNA(Asn) + L-glutamate + ADP + phosphate + 2 H(+)</text>
        <dbReference type="Rhea" id="RHEA:14513"/>
        <dbReference type="Rhea" id="RHEA-COMP:9674"/>
        <dbReference type="Rhea" id="RHEA-COMP:9677"/>
        <dbReference type="ChEBI" id="CHEBI:15377"/>
        <dbReference type="ChEBI" id="CHEBI:15378"/>
        <dbReference type="ChEBI" id="CHEBI:29985"/>
        <dbReference type="ChEBI" id="CHEBI:30616"/>
        <dbReference type="ChEBI" id="CHEBI:43474"/>
        <dbReference type="ChEBI" id="CHEBI:58359"/>
        <dbReference type="ChEBI" id="CHEBI:78515"/>
        <dbReference type="ChEBI" id="CHEBI:78516"/>
        <dbReference type="ChEBI" id="CHEBI:456216"/>
    </reaction>
</comment>
<evidence type="ECO:0000256" key="2">
    <source>
        <dbReference type="SAM" id="MobiDB-lite"/>
    </source>
</evidence>
<dbReference type="SUPFAM" id="SSF141000">
    <property type="entry name" value="Glu-tRNAGln amidotransferase C subunit"/>
    <property type="match status" value="1"/>
</dbReference>
<dbReference type="KEGG" id="mla:Mlab_1142"/>
<keyword evidence="4" id="KW-1185">Reference proteome</keyword>
<dbReference type="STRING" id="410358.Mlab_1142"/>
<reference evidence="3 4" key="1">
    <citation type="journal article" date="2009" name="Stand. Genomic Sci.">
        <title>Complete genome sequence of Methanocorpusculum labreanum type strain Z.</title>
        <authorList>
            <person name="Anderson I.J."/>
            <person name="Sieprawska-Lupa M."/>
            <person name="Goltsman E."/>
            <person name="Lapidus A."/>
            <person name="Copeland A."/>
            <person name="Glavina Del Rio T."/>
            <person name="Tice H."/>
            <person name="Dalin E."/>
            <person name="Barry K."/>
            <person name="Pitluck S."/>
            <person name="Hauser L."/>
            <person name="Land M."/>
            <person name="Lucas S."/>
            <person name="Richardson P."/>
            <person name="Whitman W.B."/>
            <person name="Kyrpides N.C."/>
        </authorList>
    </citation>
    <scope>NUCLEOTIDE SEQUENCE [LARGE SCALE GENOMIC DNA]</scope>
    <source>
        <strain evidence="4">ATCC 43576 / DSM 4855 / Z</strain>
    </source>
</reference>
<dbReference type="InterPro" id="IPR036113">
    <property type="entry name" value="Asp/Glu-ADT_sf_sub_c"/>
</dbReference>
<dbReference type="GO" id="GO:0050566">
    <property type="term" value="F:asparaginyl-tRNA synthase (glutamine-hydrolyzing) activity"/>
    <property type="evidence" value="ECO:0007669"/>
    <property type="project" value="RHEA"/>
</dbReference>
<dbReference type="GO" id="GO:0006412">
    <property type="term" value="P:translation"/>
    <property type="evidence" value="ECO:0007669"/>
    <property type="project" value="UniProtKB-UniRule"/>
</dbReference>
<dbReference type="RefSeq" id="WP_011833514.1">
    <property type="nucleotide sequence ID" value="NC_008942.1"/>
</dbReference>
<dbReference type="GO" id="GO:0006450">
    <property type="term" value="P:regulation of translational fidelity"/>
    <property type="evidence" value="ECO:0007669"/>
    <property type="project" value="InterPro"/>
</dbReference>
<keyword evidence="1" id="KW-0547">Nucleotide-binding</keyword>
<protein>
    <recommendedName>
        <fullName evidence="1">Aspartyl/glutamyl-tRNA(Asn/Gln) amidotransferase subunit C</fullName>
        <shortName evidence="1">Asp/Glu-ADT subunit C</shortName>
        <ecNumber evidence="1">6.3.5.-</ecNumber>
    </recommendedName>
</protein>
<feature type="compositionally biased region" description="Basic and acidic residues" evidence="2">
    <location>
        <begin position="80"/>
        <end position="92"/>
    </location>
</feature>
<comment type="function">
    <text evidence="1">Allows the formation of correctly charged Asn-tRNA(Asn) or Gln-tRNA(Gln) through the transamidation of misacylated Asp-tRNA(Asn) or Glu-tRNA(Gln) in organisms which lack either or both of asparaginyl-tRNA or glutaminyl-tRNA synthetases. The reaction takes place in the presence of glutamine and ATP through an activated phospho-Asp-tRNA(Asn) or phospho-Glu-tRNA(Gln).</text>
</comment>
<comment type="subunit">
    <text evidence="1">Heterotrimer of A, B and C subunits.</text>
</comment>
<dbReference type="eggNOG" id="arCOG02726">
    <property type="taxonomic scope" value="Archaea"/>
</dbReference>
<keyword evidence="1" id="KW-0067">ATP-binding</keyword>
<comment type="similarity">
    <text evidence="1">Belongs to the GatC family.</text>
</comment>
<dbReference type="Pfam" id="PF02686">
    <property type="entry name" value="GatC"/>
    <property type="match status" value="1"/>
</dbReference>
<feature type="region of interest" description="Disordered" evidence="2">
    <location>
        <begin position="77"/>
        <end position="99"/>
    </location>
</feature>
<evidence type="ECO:0000313" key="4">
    <source>
        <dbReference type="Proteomes" id="UP000000365"/>
    </source>
</evidence>
<dbReference type="GO" id="GO:0050567">
    <property type="term" value="F:glutaminyl-tRNA synthase (glutamine-hydrolyzing) activity"/>
    <property type="evidence" value="ECO:0007669"/>
    <property type="project" value="UniProtKB-UniRule"/>
</dbReference>
<dbReference type="GeneID" id="4794626"/>
<dbReference type="AlphaFoldDB" id="A2SSK5"/>
<gene>
    <name evidence="1" type="primary">gatC</name>
    <name evidence="3" type="ordered locus">Mlab_1142</name>
</gene>
<dbReference type="Gene3D" id="1.10.20.60">
    <property type="entry name" value="Glu-tRNAGln amidotransferase C subunit, N-terminal domain"/>
    <property type="match status" value="1"/>
</dbReference>
<evidence type="ECO:0000313" key="3">
    <source>
        <dbReference type="EMBL" id="ABN07311.1"/>
    </source>
</evidence>
<keyword evidence="1" id="KW-0648">Protein biosynthesis</keyword>
<dbReference type="NCBIfam" id="TIGR00135">
    <property type="entry name" value="gatC"/>
    <property type="match status" value="1"/>
</dbReference>
<evidence type="ECO:0000256" key="1">
    <source>
        <dbReference type="HAMAP-Rule" id="MF_00122"/>
    </source>
</evidence>
<dbReference type="EC" id="6.3.5.-" evidence="1"/>